<reference evidence="1 2" key="1">
    <citation type="submission" date="2009-10" db="EMBL/GenBank/DDBJ databases">
        <authorList>
            <person name="Weinstock G."/>
            <person name="Sodergren E."/>
            <person name="Clifton S."/>
            <person name="Fulton L."/>
            <person name="Fulton B."/>
            <person name="Courtney L."/>
            <person name="Fronick C."/>
            <person name="Harrison M."/>
            <person name="Strong C."/>
            <person name="Farmer C."/>
            <person name="Delahaunty K."/>
            <person name="Markovic C."/>
            <person name="Hall O."/>
            <person name="Minx P."/>
            <person name="Tomlinson C."/>
            <person name="Mitreva M."/>
            <person name="Nelson J."/>
            <person name="Hou S."/>
            <person name="Wollam A."/>
            <person name="Pepin K.H."/>
            <person name="Johnson M."/>
            <person name="Bhonagiri V."/>
            <person name="Nash W.E."/>
            <person name="Warren W."/>
            <person name="Chinwalla A."/>
            <person name="Mardis E.R."/>
            <person name="Wilson R.K."/>
        </authorList>
    </citation>
    <scope>NUCLEOTIDE SEQUENCE [LARGE SCALE GENOMIC DNA]</scope>
    <source>
        <strain evidence="2">ATCC 25996 / DSM 4631 / NCTC 10774 / M26</strain>
    </source>
</reference>
<evidence type="ECO:0000313" key="2">
    <source>
        <dbReference type="Proteomes" id="UP000003344"/>
    </source>
</evidence>
<accession>D2ZVK5</accession>
<dbReference type="AlphaFoldDB" id="D2ZVK5"/>
<proteinExistence type="predicted"/>
<sequence length="80" mass="8836">MSVYSTISLFIISPPTNPKAIGSNPMEKVSFALARLRPSSDHADGLHIESRLANLTDIASNPMEENQLRPRSVETELRLC</sequence>
<dbReference type="Proteomes" id="UP000003344">
    <property type="component" value="Unassembled WGS sequence"/>
</dbReference>
<evidence type="ECO:0000313" key="1">
    <source>
        <dbReference type="EMBL" id="EFC88986.1"/>
    </source>
</evidence>
<comment type="caution">
    <text evidence="1">The sequence shown here is derived from an EMBL/GenBank/DDBJ whole genome shotgun (WGS) entry which is preliminary data.</text>
</comment>
<dbReference type="EMBL" id="ACDX02000005">
    <property type="protein sequence ID" value="EFC88986.1"/>
    <property type="molecule type" value="Genomic_DNA"/>
</dbReference>
<gene>
    <name evidence="1" type="ORF">NEIMUCOT_04648</name>
</gene>
<organism evidence="1 2">
    <name type="scientific">Neisseria mucosa (strain ATCC 25996 / DSM 4631 / NCTC 10774 / M26)</name>
    <dbReference type="NCBI Taxonomy" id="546266"/>
    <lineage>
        <taxon>Bacteria</taxon>
        <taxon>Pseudomonadati</taxon>
        <taxon>Pseudomonadota</taxon>
        <taxon>Betaproteobacteria</taxon>
        <taxon>Neisseriales</taxon>
        <taxon>Neisseriaceae</taxon>
        <taxon>Neisseria</taxon>
    </lineage>
</organism>
<protein>
    <submittedName>
        <fullName evidence="1">Uncharacterized protein</fullName>
    </submittedName>
</protein>
<name>D2ZVK5_NEIM2</name>